<keyword evidence="2" id="KW-0645">Protease</keyword>
<dbReference type="Pfam" id="PF00326">
    <property type="entry name" value="Peptidase_S9"/>
    <property type="match status" value="1"/>
</dbReference>
<accession>A0A099LWZ8</accession>
<dbReference type="PANTHER" id="PTHR11757:SF19">
    <property type="entry name" value="PROLYL ENDOPEPTIDASE-LIKE"/>
    <property type="match status" value="1"/>
</dbReference>
<gene>
    <name evidence="8" type="ORF">EA26_13120</name>
</gene>
<keyword evidence="3" id="KW-0378">Hydrolase</keyword>
<comment type="similarity">
    <text evidence="1">Belongs to the peptidase S9A family.</text>
</comment>
<dbReference type="PANTHER" id="PTHR11757">
    <property type="entry name" value="PROTEASE FAMILY S9A OLIGOPEPTIDASE"/>
    <property type="match status" value="1"/>
</dbReference>
<dbReference type="InterPro" id="IPR029058">
    <property type="entry name" value="AB_hydrolase_fold"/>
</dbReference>
<dbReference type="PRINTS" id="PR00862">
    <property type="entry name" value="PROLIGOPTASE"/>
</dbReference>
<organism evidence="8 9">
    <name type="scientific">Vibrio navarrensis</name>
    <dbReference type="NCBI Taxonomy" id="29495"/>
    <lineage>
        <taxon>Bacteria</taxon>
        <taxon>Pseudomonadati</taxon>
        <taxon>Pseudomonadota</taxon>
        <taxon>Gammaproteobacteria</taxon>
        <taxon>Vibrionales</taxon>
        <taxon>Vibrionaceae</taxon>
        <taxon>Vibrio</taxon>
    </lineage>
</organism>
<evidence type="ECO:0000256" key="3">
    <source>
        <dbReference type="ARBA" id="ARBA00022801"/>
    </source>
</evidence>
<reference evidence="8 9" key="1">
    <citation type="submission" date="2014-04" db="EMBL/GenBank/DDBJ databases">
        <title>Genome sequencing of Vibrio navarrensis strains.</title>
        <authorList>
            <person name="Gladney L.M."/>
            <person name="Katz L.S."/>
            <person name="Marino-Ramirez L."/>
            <person name="Jordan I.K."/>
        </authorList>
    </citation>
    <scope>NUCLEOTIDE SEQUENCE [LARGE SCALE GENOMIC DNA]</scope>
    <source>
        <strain evidence="8 9">ATCC 51183</strain>
    </source>
</reference>
<evidence type="ECO:0000256" key="1">
    <source>
        <dbReference type="ARBA" id="ARBA00005228"/>
    </source>
</evidence>
<dbReference type="Pfam" id="PF02897">
    <property type="entry name" value="Peptidase_S9_N"/>
    <property type="match status" value="1"/>
</dbReference>
<sequence length="668" mass="75384">MKFAHVLLMLAVAPAGITFAQDSYQWLRDESRQSPQVLEYLQQHNRLTDEALSPLRDLQHSLLSQWQAMTLSKADEPWQSRFAMEWKLSSQRGELSLLRRANAKAQAQLVYSFAPRQAQAEYYQIGAWAVSRDQSKLLFSEDIDGSERYQLVEVDLKQGGEKILATGLDQSMLYSADGQSVYLIRKDPTTQRPSEIRRLTVADLSEQRIWQEERADWLLSFYQASDPRYALLQSNNENSSEQKLLDLQSGEVRPIRPAQAGLEYYADVAKDTLFIKSNLHGQPRLYTAPLKQPSEWTRFTQALDGLQQFHLFADALVAVTQQKADSQVLVFDYAGELKKRLPLNQQGQVAWVSRNGDFASNQLRLRSMSMTTPPMWQELNVKTLDLVTLSRDVYQNYHAEHYVSEQVILDQNGVEVPITLAYRKDKLNAHSPVILYGYGAYGFTMKPYFMPQIISLLDQGAIYAIAHVRGGGYYGDAWHQAGRGEQKRHSMDDFVAAAKSLQHYQQGERLVYAMGSSAGGTLVAGALNQAPQAFAGAVLKVPFVDVVNSMTDTSLPLTEQQYGEWGNPQVESALKAMQAYDPYGNIKAVPYPPLLVQIGLNDQRVPYWEGAKYLSKLAELSTGQGPYLLQTDFESGHSSDRRKALEQQALEYAFLISLFKTSSQAEQK</sequence>
<dbReference type="InterPro" id="IPR001375">
    <property type="entry name" value="Peptidase_S9_cat"/>
</dbReference>
<evidence type="ECO:0000256" key="2">
    <source>
        <dbReference type="ARBA" id="ARBA00022670"/>
    </source>
</evidence>
<name>A0A099LWZ8_9VIBR</name>
<dbReference type="Gene3D" id="3.40.50.1820">
    <property type="entry name" value="alpha/beta hydrolase"/>
    <property type="match status" value="1"/>
</dbReference>
<dbReference type="Proteomes" id="UP000029994">
    <property type="component" value="Unassembled WGS sequence"/>
</dbReference>
<keyword evidence="9" id="KW-1185">Reference proteome</keyword>
<dbReference type="EMBL" id="JMCG01000001">
    <property type="protein sequence ID" value="KGK12204.1"/>
    <property type="molecule type" value="Genomic_DNA"/>
</dbReference>
<dbReference type="SUPFAM" id="SSF53474">
    <property type="entry name" value="alpha/beta-Hydrolases"/>
    <property type="match status" value="1"/>
</dbReference>
<proteinExistence type="inferred from homology"/>
<dbReference type="AlphaFoldDB" id="A0A099LWZ8"/>
<dbReference type="InterPro" id="IPR023302">
    <property type="entry name" value="Pept_S9A_N"/>
</dbReference>
<dbReference type="InterPro" id="IPR002470">
    <property type="entry name" value="Peptidase_S9A"/>
</dbReference>
<feature type="domain" description="Peptidase S9A N-terminal" evidence="7">
    <location>
        <begin position="21"/>
        <end position="384"/>
    </location>
</feature>
<dbReference type="eggNOG" id="COG1770">
    <property type="taxonomic scope" value="Bacteria"/>
</dbReference>
<protein>
    <submittedName>
        <fullName evidence="8">Peptidase S9</fullName>
    </submittedName>
</protein>
<evidence type="ECO:0000313" key="8">
    <source>
        <dbReference type="EMBL" id="KGK12204.1"/>
    </source>
</evidence>
<evidence type="ECO:0000256" key="5">
    <source>
        <dbReference type="SAM" id="SignalP"/>
    </source>
</evidence>
<feature type="signal peptide" evidence="5">
    <location>
        <begin position="1"/>
        <end position="20"/>
    </location>
</feature>
<evidence type="ECO:0000256" key="4">
    <source>
        <dbReference type="ARBA" id="ARBA00022825"/>
    </source>
</evidence>
<dbReference type="InterPro" id="IPR051543">
    <property type="entry name" value="Serine_Peptidase_S9A"/>
</dbReference>
<keyword evidence="5" id="KW-0732">Signal</keyword>
<evidence type="ECO:0000259" key="7">
    <source>
        <dbReference type="Pfam" id="PF02897"/>
    </source>
</evidence>
<evidence type="ECO:0000259" key="6">
    <source>
        <dbReference type="Pfam" id="PF00326"/>
    </source>
</evidence>
<dbReference type="GO" id="GO:0006508">
    <property type="term" value="P:proteolysis"/>
    <property type="evidence" value="ECO:0007669"/>
    <property type="project" value="UniProtKB-KW"/>
</dbReference>
<keyword evidence="4" id="KW-0720">Serine protease</keyword>
<dbReference type="GeneID" id="43684095"/>
<evidence type="ECO:0000313" key="9">
    <source>
        <dbReference type="Proteomes" id="UP000029994"/>
    </source>
</evidence>
<feature type="chain" id="PRO_5001958360" evidence="5">
    <location>
        <begin position="21"/>
        <end position="668"/>
    </location>
</feature>
<comment type="caution">
    <text evidence="8">The sequence shown here is derived from an EMBL/GenBank/DDBJ whole genome shotgun (WGS) entry which is preliminary data.</text>
</comment>
<feature type="domain" description="Peptidase S9 prolyl oligopeptidase catalytic" evidence="6">
    <location>
        <begin position="449"/>
        <end position="660"/>
    </location>
</feature>
<dbReference type="Gene3D" id="2.130.10.120">
    <property type="entry name" value="Prolyl oligopeptidase, N-terminal domain"/>
    <property type="match status" value="1"/>
</dbReference>
<dbReference type="STRING" id="29495.EA26_13120"/>
<dbReference type="GO" id="GO:0004252">
    <property type="term" value="F:serine-type endopeptidase activity"/>
    <property type="evidence" value="ECO:0007669"/>
    <property type="project" value="InterPro"/>
</dbReference>
<dbReference type="RefSeq" id="WP_039428039.1">
    <property type="nucleotide sequence ID" value="NZ_CP061844.1"/>
</dbReference>
<dbReference type="SUPFAM" id="SSF50993">
    <property type="entry name" value="Peptidase/esterase 'gauge' domain"/>
    <property type="match status" value="1"/>
</dbReference>